<dbReference type="InterPro" id="IPR035907">
    <property type="entry name" value="Hppk_sf"/>
</dbReference>
<dbReference type="InterPro" id="IPR000550">
    <property type="entry name" value="Hppk"/>
</dbReference>
<dbReference type="GO" id="GO:0046656">
    <property type="term" value="P:folic acid biosynthetic process"/>
    <property type="evidence" value="ECO:0007669"/>
    <property type="project" value="UniProtKB-KW"/>
</dbReference>
<evidence type="ECO:0000256" key="6">
    <source>
        <dbReference type="ARBA" id="ARBA00022741"/>
    </source>
</evidence>
<gene>
    <name evidence="14" type="primary">folK</name>
    <name evidence="14" type="ORF">GHA_02659</name>
</gene>
<feature type="domain" description="7,8-dihydro-6-hydroxymethylpterin-pyrophosphokinase" evidence="13">
    <location>
        <begin position="89"/>
        <end position="100"/>
    </location>
</feature>
<dbReference type="Pfam" id="PF01288">
    <property type="entry name" value="HPPK"/>
    <property type="match status" value="1"/>
</dbReference>
<dbReference type="GO" id="GO:0005524">
    <property type="term" value="F:ATP binding"/>
    <property type="evidence" value="ECO:0007669"/>
    <property type="project" value="UniProtKB-KW"/>
</dbReference>
<comment type="similarity">
    <text evidence="2">Belongs to the HPPK family.</text>
</comment>
<evidence type="ECO:0000313" key="15">
    <source>
        <dbReference type="Proteomes" id="UP000834458"/>
    </source>
</evidence>
<keyword evidence="8" id="KW-0067">ATP-binding</keyword>
<dbReference type="PANTHER" id="PTHR43071">
    <property type="entry name" value="2-AMINO-4-HYDROXY-6-HYDROXYMETHYLDIHYDROPTERIDINE PYROPHOSPHOKINASE"/>
    <property type="match status" value="1"/>
</dbReference>
<sequence>MVAERVYIGLGANLGDRGEALLQALHRMAALPQTRLCAVSSLYSSAPVDASGPDYLNAVAALETHLAPEALLQALQALELAAGRERPYRNAPRTLDLDVLLWGPRQLATPALTVPHPRMYERAFVLLPLHELDAHLVTAAQLAAVAGQRIAVAQDARWAASAVSA</sequence>
<evidence type="ECO:0000259" key="13">
    <source>
        <dbReference type="PROSITE" id="PS00794"/>
    </source>
</evidence>
<dbReference type="GO" id="GO:0016301">
    <property type="term" value="F:kinase activity"/>
    <property type="evidence" value="ECO:0007669"/>
    <property type="project" value="UniProtKB-KW"/>
</dbReference>
<evidence type="ECO:0000256" key="4">
    <source>
        <dbReference type="ARBA" id="ARBA00016218"/>
    </source>
</evidence>
<evidence type="ECO:0000256" key="1">
    <source>
        <dbReference type="ARBA" id="ARBA00005051"/>
    </source>
</evidence>
<proteinExistence type="inferred from homology"/>
<reference evidence="14" key="1">
    <citation type="submission" date="2020-05" db="EMBL/GenBank/DDBJ databases">
        <authorList>
            <person name="Delgado-Blas J."/>
        </authorList>
    </citation>
    <scope>NUCLEOTIDE SEQUENCE</scope>
    <source>
        <strain evidence="14">BB1454</strain>
    </source>
</reference>
<dbReference type="RefSeq" id="WP_234686662.1">
    <property type="nucleotide sequence ID" value="NZ_CAHPRW010000043.1"/>
</dbReference>
<dbReference type="SUPFAM" id="SSF55083">
    <property type="entry name" value="6-hydroxymethyl-7,8-dihydropterin pyrophosphokinase, HPPK"/>
    <property type="match status" value="1"/>
</dbReference>
<name>A0AA35D8A9_9BURK</name>
<keyword evidence="7" id="KW-0418">Kinase</keyword>
<dbReference type="GO" id="GO:0003848">
    <property type="term" value="F:2-amino-4-hydroxy-6-hydroxymethyldihydropteridine diphosphokinase activity"/>
    <property type="evidence" value="ECO:0007669"/>
    <property type="project" value="UniProtKB-EC"/>
</dbReference>
<dbReference type="Gene3D" id="3.30.70.560">
    <property type="entry name" value="7,8-Dihydro-6-hydroxymethylpterin-pyrophosphokinase HPPK"/>
    <property type="match status" value="1"/>
</dbReference>
<dbReference type="CDD" id="cd00483">
    <property type="entry name" value="HPPK"/>
    <property type="match status" value="1"/>
</dbReference>
<dbReference type="Proteomes" id="UP000834458">
    <property type="component" value="Unassembled WGS sequence"/>
</dbReference>
<evidence type="ECO:0000256" key="2">
    <source>
        <dbReference type="ARBA" id="ARBA00005810"/>
    </source>
</evidence>
<evidence type="ECO:0000256" key="5">
    <source>
        <dbReference type="ARBA" id="ARBA00022679"/>
    </source>
</evidence>
<comment type="caution">
    <text evidence="14">The sequence shown here is derived from an EMBL/GenBank/DDBJ whole genome shotgun (WGS) entry which is preliminary data.</text>
</comment>
<keyword evidence="9" id="KW-0289">Folate biosynthesis</keyword>
<dbReference type="PROSITE" id="PS00794">
    <property type="entry name" value="HPPK"/>
    <property type="match status" value="1"/>
</dbReference>
<evidence type="ECO:0000256" key="10">
    <source>
        <dbReference type="ARBA" id="ARBA00029409"/>
    </source>
</evidence>
<evidence type="ECO:0000313" key="14">
    <source>
        <dbReference type="EMBL" id="CAB5699778.1"/>
    </source>
</evidence>
<evidence type="ECO:0000256" key="12">
    <source>
        <dbReference type="ARBA" id="ARBA00033413"/>
    </source>
</evidence>
<dbReference type="NCBIfam" id="TIGR01498">
    <property type="entry name" value="folK"/>
    <property type="match status" value="1"/>
</dbReference>
<evidence type="ECO:0000256" key="8">
    <source>
        <dbReference type="ARBA" id="ARBA00022840"/>
    </source>
</evidence>
<protein>
    <recommendedName>
        <fullName evidence="4">2-amino-4-hydroxy-6-hydroxymethyldihydropteridine pyrophosphokinase</fullName>
        <ecNumber evidence="3">2.7.6.3</ecNumber>
    </recommendedName>
    <alternativeName>
        <fullName evidence="11">6-hydroxymethyl-7,8-dihydropterin pyrophosphokinase</fullName>
    </alternativeName>
    <alternativeName>
        <fullName evidence="12">7,8-dihydro-6-hydroxymethylpterin-pyrophosphokinase</fullName>
    </alternativeName>
</protein>
<comment type="pathway">
    <text evidence="1">Cofactor biosynthesis; tetrahydrofolate biosynthesis; 2-amino-4-hydroxy-6-hydroxymethyl-7,8-dihydropteridine diphosphate from 7,8-dihydroneopterin triphosphate: step 4/4.</text>
</comment>
<evidence type="ECO:0000256" key="11">
    <source>
        <dbReference type="ARBA" id="ARBA00029766"/>
    </source>
</evidence>
<accession>A0AA35D8A9</accession>
<dbReference type="EMBL" id="CAHPSC010000041">
    <property type="protein sequence ID" value="CAB5699778.1"/>
    <property type="molecule type" value="Genomic_DNA"/>
</dbReference>
<keyword evidence="5 14" id="KW-0808">Transferase</keyword>
<dbReference type="AlphaFoldDB" id="A0AA35D8A9"/>
<evidence type="ECO:0000256" key="3">
    <source>
        <dbReference type="ARBA" id="ARBA00013253"/>
    </source>
</evidence>
<dbReference type="EC" id="2.7.6.3" evidence="3"/>
<evidence type="ECO:0000256" key="7">
    <source>
        <dbReference type="ARBA" id="ARBA00022777"/>
    </source>
</evidence>
<dbReference type="PANTHER" id="PTHR43071:SF1">
    <property type="entry name" value="2-AMINO-4-HYDROXY-6-HYDROXYMETHYLDIHYDROPTERIDINE PYROPHOSPHOKINASE"/>
    <property type="match status" value="1"/>
</dbReference>
<organism evidence="14 15">
    <name type="scientific">Comamonas aquatica</name>
    <dbReference type="NCBI Taxonomy" id="225991"/>
    <lineage>
        <taxon>Bacteria</taxon>
        <taxon>Pseudomonadati</taxon>
        <taxon>Pseudomonadota</taxon>
        <taxon>Betaproteobacteria</taxon>
        <taxon>Burkholderiales</taxon>
        <taxon>Comamonadaceae</taxon>
        <taxon>Comamonas</taxon>
    </lineage>
</organism>
<keyword evidence="6" id="KW-0547">Nucleotide-binding</keyword>
<comment type="function">
    <text evidence="10">Catalyzes the transfer of pyrophosphate from adenosine triphosphate (ATP) to 6-hydroxymethyl-7,8-dihydropterin, an enzymatic step in folate biosynthesis pathway.</text>
</comment>
<evidence type="ECO:0000256" key="9">
    <source>
        <dbReference type="ARBA" id="ARBA00022909"/>
    </source>
</evidence>